<evidence type="ECO:0000256" key="7">
    <source>
        <dbReference type="ARBA" id="ARBA00022989"/>
    </source>
</evidence>
<dbReference type="SUPFAM" id="SSF48264">
    <property type="entry name" value="Cytochrome P450"/>
    <property type="match status" value="1"/>
</dbReference>
<reference evidence="15" key="1">
    <citation type="journal article" date="2011" name="Genome Biol.">
        <title>Comparative genomics of the social amoebae Dictyostelium discoideum and Dictyostelium purpureum.</title>
        <authorList>
            <consortium name="US DOE Joint Genome Institute (JGI-PGF)"/>
            <person name="Sucgang R."/>
            <person name="Kuo A."/>
            <person name="Tian X."/>
            <person name="Salerno W."/>
            <person name="Parikh A."/>
            <person name="Feasley C.L."/>
            <person name="Dalin E."/>
            <person name="Tu H."/>
            <person name="Huang E."/>
            <person name="Barry K."/>
            <person name="Lindquist E."/>
            <person name="Shapiro H."/>
            <person name="Bruce D."/>
            <person name="Schmutz J."/>
            <person name="Salamov A."/>
            <person name="Fey P."/>
            <person name="Gaudet P."/>
            <person name="Anjard C."/>
            <person name="Babu M.M."/>
            <person name="Basu S."/>
            <person name="Bushmanova Y."/>
            <person name="van der Wel H."/>
            <person name="Katoh-Kurasawa M."/>
            <person name="Dinh C."/>
            <person name="Coutinho P.M."/>
            <person name="Saito T."/>
            <person name="Elias M."/>
            <person name="Schaap P."/>
            <person name="Kay R.R."/>
            <person name="Henrissat B."/>
            <person name="Eichinger L."/>
            <person name="Rivero F."/>
            <person name="Putnam N.H."/>
            <person name="West C.M."/>
            <person name="Loomis W.F."/>
            <person name="Chisholm R.L."/>
            <person name="Shaulsky G."/>
            <person name="Strassmann J.E."/>
            <person name="Queller D.C."/>
            <person name="Kuspa A."/>
            <person name="Grigoriev I.V."/>
        </authorList>
    </citation>
    <scope>NUCLEOTIDE SEQUENCE [LARGE SCALE GENOMIC DNA]</scope>
    <source>
        <strain evidence="15">QSDP1</strain>
    </source>
</reference>
<keyword evidence="6 12" id="KW-0479">Metal-binding</keyword>
<keyword evidence="9 12" id="KW-0408">Iron</keyword>
<dbReference type="InterPro" id="IPR036396">
    <property type="entry name" value="Cyt_P450_sf"/>
</dbReference>
<keyword evidence="8 13" id="KW-0560">Oxidoreductase</keyword>
<protein>
    <recommendedName>
        <fullName evidence="16">Cytochrome P450 family protein</fullName>
    </recommendedName>
</protein>
<dbReference type="PRINTS" id="PR00385">
    <property type="entry name" value="P450"/>
</dbReference>
<dbReference type="PANTHER" id="PTHR24303">
    <property type="entry name" value="HEME-BINDING MONOOXYGENASE FAMILY"/>
    <property type="match status" value="1"/>
</dbReference>
<dbReference type="Proteomes" id="UP000001064">
    <property type="component" value="Unassembled WGS sequence"/>
</dbReference>
<dbReference type="STRING" id="5786.F0ZZY2"/>
<evidence type="ECO:0000256" key="12">
    <source>
        <dbReference type="PIRSR" id="PIRSR602401-1"/>
    </source>
</evidence>
<evidence type="ECO:0000313" key="14">
    <source>
        <dbReference type="EMBL" id="EGC30507.1"/>
    </source>
</evidence>
<sequence>MNYIIILVIIIISLYIFKGNGDRKSKINSKIPSPFKLPILGNLLSMSGDLHLQFDKWYRQLGSIYRIKAGSVECVVLTGYPILRKAFVEHSEAFASRYRLASKLQLNGCEDIAFENNPRHAILKKVTLSEMTSVKIKRMEDHIIKETEKLISLLDKHAEDGKPFQINGYLHMFSLNIILRFLFGVDYPYEQVNQSAGIIKTVQDFFIEAGKPIVTDFLPFLSQPDPKKHPYFVSYAKLVKEVEDLIEKDQKQREQDKSSNDEQNQTILSKLIKEYEQGNITWNGVTNTAIDIVAAGSDTSANTMIFCLISLANNPDIQKKVHYGISSSLSGSNDIVATHSKYHSSLPYLSMVIKETFRKYPIAVLGIPHELTQDVEIGGYDIAAGTLIFQNIYSSHRSEEFFDQPSEFIPERFLETTNLNYGSSTNLVHFGVGVRDCIGKSLASAEIFTLLATLLNRYQFINPNDKPLCDIGVFGLAYQPPLTNLIIKKIK</sequence>
<name>F0ZZY2_DICPU</name>
<dbReference type="GO" id="GO:0005506">
    <property type="term" value="F:iron ion binding"/>
    <property type="evidence" value="ECO:0007669"/>
    <property type="project" value="InterPro"/>
</dbReference>
<keyword evidence="11" id="KW-0472">Membrane</keyword>
<dbReference type="GO" id="GO:0004497">
    <property type="term" value="F:monooxygenase activity"/>
    <property type="evidence" value="ECO:0007669"/>
    <property type="project" value="UniProtKB-KW"/>
</dbReference>
<dbReference type="AlphaFoldDB" id="F0ZZY2"/>
<dbReference type="InterPro" id="IPR017972">
    <property type="entry name" value="Cyt_P450_CS"/>
</dbReference>
<dbReference type="eggNOG" id="KOG0156">
    <property type="taxonomic scope" value="Eukaryota"/>
</dbReference>
<dbReference type="GO" id="GO:0016020">
    <property type="term" value="C:membrane"/>
    <property type="evidence" value="ECO:0007669"/>
    <property type="project" value="UniProtKB-SubCell"/>
</dbReference>
<keyword evidence="5" id="KW-0812">Transmembrane</keyword>
<evidence type="ECO:0000256" key="6">
    <source>
        <dbReference type="ARBA" id="ARBA00022723"/>
    </source>
</evidence>
<keyword evidence="15" id="KW-1185">Reference proteome</keyword>
<dbReference type="CDD" id="cd20617">
    <property type="entry name" value="CYP1_2-like"/>
    <property type="match status" value="1"/>
</dbReference>
<dbReference type="GO" id="GO:0016705">
    <property type="term" value="F:oxidoreductase activity, acting on paired donors, with incorporation or reduction of molecular oxygen"/>
    <property type="evidence" value="ECO:0007669"/>
    <property type="project" value="InterPro"/>
</dbReference>
<gene>
    <name evidence="14" type="ORF">DICPUDRAFT_95724</name>
</gene>
<dbReference type="KEGG" id="dpp:DICPUDRAFT_95724"/>
<keyword evidence="10 13" id="KW-0503">Monooxygenase</keyword>
<evidence type="ECO:0000313" key="15">
    <source>
        <dbReference type="Proteomes" id="UP000001064"/>
    </source>
</evidence>
<evidence type="ECO:0000256" key="1">
    <source>
        <dbReference type="ARBA" id="ARBA00001971"/>
    </source>
</evidence>
<dbReference type="PROSITE" id="PS00086">
    <property type="entry name" value="CYTOCHROME_P450"/>
    <property type="match status" value="1"/>
</dbReference>
<evidence type="ECO:0000256" key="3">
    <source>
        <dbReference type="ARBA" id="ARBA00010617"/>
    </source>
</evidence>
<dbReference type="GO" id="GO:0020037">
    <property type="term" value="F:heme binding"/>
    <property type="evidence" value="ECO:0007669"/>
    <property type="project" value="InterPro"/>
</dbReference>
<dbReference type="PANTHER" id="PTHR24303:SF11">
    <property type="entry name" value="CYTOCHROME P450 513A1-RELATED"/>
    <property type="match status" value="1"/>
</dbReference>
<feature type="binding site" description="axial binding residue" evidence="12">
    <location>
        <position position="437"/>
    </location>
    <ligand>
        <name>heme</name>
        <dbReference type="ChEBI" id="CHEBI:30413"/>
    </ligand>
    <ligandPart>
        <name>Fe</name>
        <dbReference type="ChEBI" id="CHEBI:18248"/>
    </ligandPart>
</feature>
<evidence type="ECO:0000256" key="8">
    <source>
        <dbReference type="ARBA" id="ARBA00023002"/>
    </source>
</evidence>
<evidence type="ECO:0000256" key="11">
    <source>
        <dbReference type="ARBA" id="ARBA00023136"/>
    </source>
</evidence>
<dbReference type="InterPro" id="IPR001128">
    <property type="entry name" value="Cyt_P450"/>
</dbReference>
<dbReference type="VEuPathDB" id="AmoebaDB:DICPUDRAFT_95724"/>
<evidence type="ECO:0000256" key="13">
    <source>
        <dbReference type="RuleBase" id="RU000461"/>
    </source>
</evidence>
<dbReference type="EMBL" id="GL871324">
    <property type="protein sequence ID" value="EGC30507.1"/>
    <property type="molecule type" value="Genomic_DNA"/>
</dbReference>
<dbReference type="RefSeq" id="XP_003292980.1">
    <property type="nucleotide sequence ID" value="XM_003292932.1"/>
</dbReference>
<proteinExistence type="inferred from homology"/>
<organism evidence="14 15">
    <name type="scientific">Dictyostelium purpureum</name>
    <name type="common">Slime mold</name>
    <dbReference type="NCBI Taxonomy" id="5786"/>
    <lineage>
        <taxon>Eukaryota</taxon>
        <taxon>Amoebozoa</taxon>
        <taxon>Evosea</taxon>
        <taxon>Eumycetozoa</taxon>
        <taxon>Dictyostelia</taxon>
        <taxon>Dictyosteliales</taxon>
        <taxon>Dictyosteliaceae</taxon>
        <taxon>Dictyostelium</taxon>
    </lineage>
</organism>
<comment type="subcellular location">
    <subcellularLocation>
        <location evidence="2">Membrane</location>
        <topology evidence="2">Single-pass membrane protein</topology>
    </subcellularLocation>
</comment>
<dbReference type="Pfam" id="PF00067">
    <property type="entry name" value="p450"/>
    <property type="match status" value="1"/>
</dbReference>
<keyword evidence="7" id="KW-1133">Transmembrane helix</keyword>
<comment type="similarity">
    <text evidence="3 13">Belongs to the cytochrome P450 family.</text>
</comment>
<comment type="cofactor">
    <cofactor evidence="1 12">
        <name>heme</name>
        <dbReference type="ChEBI" id="CHEBI:30413"/>
    </cofactor>
</comment>
<dbReference type="InterPro" id="IPR002401">
    <property type="entry name" value="Cyt_P450_E_grp-I"/>
</dbReference>
<dbReference type="PRINTS" id="PR00463">
    <property type="entry name" value="EP450I"/>
</dbReference>
<evidence type="ECO:0000256" key="5">
    <source>
        <dbReference type="ARBA" id="ARBA00022692"/>
    </source>
</evidence>
<dbReference type="OrthoDB" id="1055148at2759"/>
<evidence type="ECO:0000256" key="10">
    <source>
        <dbReference type="ARBA" id="ARBA00023033"/>
    </source>
</evidence>
<dbReference type="InParanoid" id="F0ZZY2"/>
<accession>F0ZZY2</accession>
<dbReference type="Gene3D" id="1.10.630.10">
    <property type="entry name" value="Cytochrome P450"/>
    <property type="match status" value="1"/>
</dbReference>
<evidence type="ECO:0008006" key="16">
    <source>
        <dbReference type="Google" id="ProtNLM"/>
    </source>
</evidence>
<evidence type="ECO:0000256" key="9">
    <source>
        <dbReference type="ARBA" id="ARBA00023004"/>
    </source>
</evidence>
<evidence type="ECO:0000256" key="4">
    <source>
        <dbReference type="ARBA" id="ARBA00022617"/>
    </source>
</evidence>
<keyword evidence="4 12" id="KW-0349">Heme</keyword>
<dbReference type="GeneID" id="10510375"/>
<evidence type="ECO:0000256" key="2">
    <source>
        <dbReference type="ARBA" id="ARBA00004167"/>
    </source>
</evidence>